<dbReference type="AlphaFoldDB" id="A0A5J4WCM1"/>
<evidence type="ECO:0000313" key="3">
    <source>
        <dbReference type="Proteomes" id="UP000324800"/>
    </source>
</evidence>
<dbReference type="Pfam" id="PF14703">
    <property type="entry name" value="PHM7_cyt"/>
    <property type="match status" value="1"/>
</dbReference>
<feature type="domain" description="CSC1/OSCA1-like cytosolic" evidence="1">
    <location>
        <begin position="183"/>
        <end position="389"/>
    </location>
</feature>
<dbReference type="GO" id="GO:0005227">
    <property type="term" value="F:calcium-activated cation channel activity"/>
    <property type="evidence" value="ECO:0007669"/>
    <property type="project" value="InterPro"/>
</dbReference>
<dbReference type="EMBL" id="SNRW01002546">
    <property type="protein sequence ID" value="KAA6392416.1"/>
    <property type="molecule type" value="Genomic_DNA"/>
</dbReference>
<dbReference type="PANTHER" id="PTHR13018">
    <property type="entry name" value="PROBABLE MEMBRANE PROTEIN DUF221-RELATED"/>
    <property type="match status" value="1"/>
</dbReference>
<dbReference type="OrthoDB" id="297739at2759"/>
<dbReference type="InterPro" id="IPR027815">
    <property type="entry name" value="CSC1/OSCA1-like_cyt"/>
</dbReference>
<name>A0A5J4WCM1_9EUKA</name>
<evidence type="ECO:0000259" key="1">
    <source>
        <dbReference type="Pfam" id="PF14703"/>
    </source>
</evidence>
<accession>A0A5J4WCM1</accession>
<comment type="caution">
    <text evidence="2">The sequence shown here is derived from an EMBL/GenBank/DDBJ whole genome shotgun (WGS) entry which is preliminary data.</text>
</comment>
<dbReference type="Proteomes" id="UP000324800">
    <property type="component" value="Unassembled WGS sequence"/>
</dbReference>
<proteinExistence type="predicted"/>
<evidence type="ECO:0000313" key="2">
    <source>
        <dbReference type="EMBL" id="KAA6392416.1"/>
    </source>
</evidence>
<sequence>MDSSIDKNSVSSQNNDWFETERDLNFAETDQFDFCSTNKQKSQTPKEKIKKARQTSKLQGLFNLDKVTKQIASSGNEKISTQNLALVNIPRVPLLLPIQETGAGMGPTCYFTIMDCACYMHYIRNIGLESQMSSISSVQAILSQDIGLVLPKYCCTIYFLFHKLAQHKAAIKENLNTISCGDFGIMVDGIPKDEKSADNIFTHFNKIRDVHSVLLCYDCEDHLDLQQKIDENVENYHKSLHDDEISLIDVYNYDLRYLTANERVLDFKECEEEDSYSCFKRFLRFIRLLKDKKSYHKKIVKYCKKREQLKDPAQQDKTTGKAFVIFKYAEDMHVIPKKYSSSDYSILGDIKSKQNTLKYAKKSKQQEETKKFSLRITSGIEPDDINFKNLGYSYWQIFFREYFVRDLTALV</sequence>
<dbReference type="InterPro" id="IPR045122">
    <property type="entry name" value="Csc1-like"/>
</dbReference>
<protein>
    <recommendedName>
        <fullName evidence="1">CSC1/OSCA1-like cytosolic domain-containing protein</fullName>
    </recommendedName>
</protein>
<gene>
    <name evidence="2" type="ORF">EZS28_012056</name>
</gene>
<reference evidence="2 3" key="1">
    <citation type="submission" date="2019-03" db="EMBL/GenBank/DDBJ databases">
        <title>Single cell metagenomics reveals metabolic interactions within the superorganism composed of flagellate Streblomastix strix and complex community of Bacteroidetes bacteria on its surface.</title>
        <authorList>
            <person name="Treitli S.C."/>
            <person name="Kolisko M."/>
            <person name="Husnik F."/>
            <person name="Keeling P."/>
            <person name="Hampl V."/>
        </authorList>
    </citation>
    <scope>NUCLEOTIDE SEQUENCE [LARGE SCALE GENOMIC DNA]</scope>
    <source>
        <strain evidence="2">ST1C</strain>
    </source>
</reference>
<organism evidence="2 3">
    <name type="scientific">Streblomastix strix</name>
    <dbReference type="NCBI Taxonomy" id="222440"/>
    <lineage>
        <taxon>Eukaryota</taxon>
        <taxon>Metamonada</taxon>
        <taxon>Preaxostyla</taxon>
        <taxon>Oxymonadida</taxon>
        <taxon>Streblomastigidae</taxon>
        <taxon>Streblomastix</taxon>
    </lineage>
</organism>
<dbReference type="PANTHER" id="PTHR13018:SF5">
    <property type="entry name" value="RE44586P"/>
    <property type="match status" value="1"/>
</dbReference>
<dbReference type="GO" id="GO:0005886">
    <property type="term" value="C:plasma membrane"/>
    <property type="evidence" value="ECO:0007669"/>
    <property type="project" value="TreeGrafter"/>
</dbReference>